<keyword evidence="2" id="KW-1185">Reference proteome</keyword>
<protein>
    <submittedName>
        <fullName evidence="1">Uncharacterized protein</fullName>
    </submittedName>
</protein>
<dbReference type="STRING" id="30732.ENSOMEP00000032616"/>
<evidence type="ECO:0000313" key="2">
    <source>
        <dbReference type="Proteomes" id="UP000261560"/>
    </source>
</evidence>
<reference evidence="1" key="1">
    <citation type="submission" date="2025-08" db="UniProtKB">
        <authorList>
            <consortium name="Ensembl"/>
        </authorList>
    </citation>
    <scope>IDENTIFICATION</scope>
</reference>
<proteinExistence type="predicted"/>
<accession>A0A3B3DRS1</accession>
<dbReference type="Ensembl" id="ENSOMET00000034432.1">
    <property type="protein sequence ID" value="ENSOMEP00000032616.1"/>
    <property type="gene ID" value="ENSOMEG00000018131.1"/>
</dbReference>
<dbReference type="GeneTree" id="ENSGT01120000278192"/>
<dbReference type="InterPro" id="IPR028994">
    <property type="entry name" value="Integrin_alpha_N"/>
</dbReference>
<dbReference type="Gene3D" id="2.130.10.130">
    <property type="entry name" value="Integrin alpha, N-terminal"/>
    <property type="match status" value="1"/>
</dbReference>
<reference evidence="1" key="2">
    <citation type="submission" date="2025-09" db="UniProtKB">
        <authorList>
            <consortium name="Ensembl"/>
        </authorList>
    </citation>
    <scope>IDENTIFICATION</scope>
</reference>
<sequence>MVDYSSSSLKMGLERFGTKAPGTVLSTARSFCCVIGLLVTLSPPVCDAFNLDEKNPTVYSGPEGSFFGYAVDFYLPESAR</sequence>
<dbReference type="AlphaFoldDB" id="A0A3B3DRS1"/>
<name>A0A3B3DRS1_ORYME</name>
<dbReference type="PaxDb" id="30732-ENSOMEP00000032616"/>
<dbReference type="Proteomes" id="UP000261560">
    <property type="component" value="Unplaced"/>
</dbReference>
<evidence type="ECO:0000313" key="1">
    <source>
        <dbReference type="Ensembl" id="ENSOMEP00000032616.1"/>
    </source>
</evidence>
<organism evidence="1 2">
    <name type="scientific">Oryzias melastigma</name>
    <name type="common">Marine medaka</name>
    <dbReference type="NCBI Taxonomy" id="30732"/>
    <lineage>
        <taxon>Eukaryota</taxon>
        <taxon>Metazoa</taxon>
        <taxon>Chordata</taxon>
        <taxon>Craniata</taxon>
        <taxon>Vertebrata</taxon>
        <taxon>Euteleostomi</taxon>
        <taxon>Actinopterygii</taxon>
        <taxon>Neopterygii</taxon>
        <taxon>Teleostei</taxon>
        <taxon>Neoteleostei</taxon>
        <taxon>Acanthomorphata</taxon>
        <taxon>Ovalentaria</taxon>
        <taxon>Atherinomorphae</taxon>
        <taxon>Beloniformes</taxon>
        <taxon>Adrianichthyidae</taxon>
        <taxon>Oryziinae</taxon>
        <taxon>Oryzias</taxon>
    </lineage>
</organism>